<comment type="caution">
    <text evidence="2">The sequence shown here is derived from an EMBL/GenBank/DDBJ whole genome shotgun (WGS) entry which is preliminary data.</text>
</comment>
<feature type="region of interest" description="Disordered" evidence="1">
    <location>
        <begin position="210"/>
        <end position="297"/>
    </location>
</feature>
<evidence type="ECO:0000313" key="2">
    <source>
        <dbReference type="EMBL" id="KAL0266053.1"/>
    </source>
</evidence>
<dbReference type="EMBL" id="JARGDH010000006">
    <property type="protein sequence ID" value="KAL0266053.1"/>
    <property type="molecule type" value="Genomic_DNA"/>
</dbReference>
<feature type="compositionally biased region" description="Low complexity" evidence="1">
    <location>
        <begin position="245"/>
        <end position="257"/>
    </location>
</feature>
<evidence type="ECO:0000256" key="1">
    <source>
        <dbReference type="SAM" id="MobiDB-lite"/>
    </source>
</evidence>
<proteinExistence type="predicted"/>
<name>A0AAW2H8N0_9NEOP</name>
<feature type="compositionally biased region" description="Basic and acidic residues" evidence="1">
    <location>
        <begin position="258"/>
        <end position="271"/>
    </location>
</feature>
<sequence>MNSILQTFNNLKEGTHIYQEIVALNRQIKGDKNYKTIVLKILLSDITVIYTILKKCIDLDSQQEFVLFLYKVLPASVVRKHRIFGRLQEEFLKISAESFDWSCKSFLVLFNAEQGQLVCARVAKLWFQDKEVSVEERGFLFLNPSDLKANAGKQVFKIKYESVEFFTLRDGMLSLSIKNNNNLRVLVEGARDASIRERLMREGIETDSVDAGTYAGAQDARDETREDGVEGRASPAGHGGKCAEEQAAAGPQPAFGAGREEGEREDTKQETPKPAWELPEISDESGDTTKWSDENREPACNIDQMIVALDKEAEESALRTPKTLRKKRTKRTVSTPFRDLCLSFEAPPENVMRTAEVAKNITVSVESGPGNLSRSRCGSTKRGSVCAESTGAALLTQSSDEGAAVCSAFSETATTESTCRSSASRKSRKKRKKITFTPRRRAARVGVKARRAVQSSTSVADTSCCSVDDPFMSKPIASSADAGTQKSNALFAEPGCRQGAHLSVSLLGSSTLCSGAPSAESRLSAEECSIRKYAEEIVRCKAELFERIKERLVARERKRIFGIVKKFERFGRFKIGQR</sequence>
<organism evidence="2">
    <name type="scientific">Menopon gallinae</name>
    <name type="common">poultry shaft louse</name>
    <dbReference type="NCBI Taxonomy" id="328185"/>
    <lineage>
        <taxon>Eukaryota</taxon>
        <taxon>Metazoa</taxon>
        <taxon>Ecdysozoa</taxon>
        <taxon>Arthropoda</taxon>
        <taxon>Hexapoda</taxon>
        <taxon>Insecta</taxon>
        <taxon>Pterygota</taxon>
        <taxon>Neoptera</taxon>
        <taxon>Paraneoptera</taxon>
        <taxon>Psocodea</taxon>
        <taxon>Troctomorpha</taxon>
        <taxon>Phthiraptera</taxon>
        <taxon>Amblycera</taxon>
        <taxon>Menoponidae</taxon>
        <taxon>Menopon</taxon>
    </lineage>
</organism>
<gene>
    <name evidence="2" type="ORF">PYX00_011770</name>
</gene>
<dbReference type="AlphaFoldDB" id="A0AAW2H8N0"/>
<protein>
    <submittedName>
        <fullName evidence="2">Uncharacterized protein</fullName>
    </submittedName>
</protein>
<accession>A0AAW2H8N0</accession>
<reference evidence="2" key="1">
    <citation type="journal article" date="2024" name="Gigascience">
        <title>Chromosome-level genome of the poultry shaft louse Menopon gallinae provides insight into the host-switching and adaptive evolution of parasitic lice.</title>
        <authorList>
            <person name="Xu Y."/>
            <person name="Ma L."/>
            <person name="Liu S."/>
            <person name="Liang Y."/>
            <person name="Liu Q."/>
            <person name="He Z."/>
            <person name="Tian L."/>
            <person name="Duan Y."/>
            <person name="Cai W."/>
            <person name="Li H."/>
            <person name="Song F."/>
        </authorList>
    </citation>
    <scope>NUCLEOTIDE SEQUENCE</scope>
    <source>
        <strain evidence="2">Cailab_2023a</strain>
    </source>
</reference>
<feature type="compositionally biased region" description="Basic and acidic residues" evidence="1">
    <location>
        <begin position="219"/>
        <end position="230"/>
    </location>
</feature>